<feature type="transmembrane region" description="Helical" evidence="1">
    <location>
        <begin position="61"/>
        <end position="80"/>
    </location>
</feature>
<dbReference type="InterPro" id="IPR000326">
    <property type="entry name" value="PAP2/HPO"/>
</dbReference>
<dbReference type="InterPro" id="IPR033879">
    <property type="entry name" value="UPP_Pase"/>
</dbReference>
<organism evidence="3 4">
    <name type="scientific">Paenibacillus gyeongsangnamensis</name>
    <dbReference type="NCBI Taxonomy" id="3388067"/>
    <lineage>
        <taxon>Bacteria</taxon>
        <taxon>Bacillati</taxon>
        <taxon>Bacillota</taxon>
        <taxon>Bacilli</taxon>
        <taxon>Bacillales</taxon>
        <taxon>Paenibacillaceae</taxon>
        <taxon>Paenibacillus</taxon>
    </lineage>
</organism>
<accession>A0ABT4Q5I1</accession>
<evidence type="ECO:0000256" key="1">
    <source>
        <dbReference type="SAM" id="Phobius"/>
    </source>
</evidence>
<keyword evidence="1" id="KW-0472">Membrane</keyword>
<keyword evidence="4" id="KW-1185">Reference proteome</keyword>
<protein>
    <submittedName>
        <fullName evidence="3">Undecaprenyl-diphosphatase</fullName>
    </submittedName>
</protein>
<keyword evidence="1" id="KW-0812">Transmembrane</keyword>
<keyword evidence="1" id="KW-1133">Transmembrane helix</keyword>
<sequence length="195" mass="22235">MNLGQLDYQWFQTINQFAASYPALNPFMAFFAEKLDYLFYLGVIVYWFTRTESNRRMVVQTLVSAALALGTNGVIGAIYHRDRPFVHHHVIQLIQHEASSSFPSNHAAASFAVATAIWLWRKKDGSIWLAAAAAISFSRIWSGIHYPLDVISGALLGIVCALLIGKLMRSWAWFNRLYEAVIQLYEKVEYKVWKA</sequence>
<dbReference type="SUPFAM" id="SSF48317">
    <property type="entry name" value="Acid phosphatase/Vanadium-dependent haloperoxidase"/>
    <property type="match status" value="1"/>
</dbReference>
<reference evidence="3 4" key="1">
    <citation type="submission" date="2022-12" db="EMBL/GenBank/DDBJ databases">
        <title>Draft genome sequence of Paenibacillus sp. dW9.</title>
        <authorList>
            <person name="Choi E.-W."/>
            <person name="Kim D.-U."/>
        </authorList>
    </citation>
    <scope>NUCLEOTIDE SEQUENCE [LARGE SCALE GENOMIC DNA]</scope>
    <source>
        <strain evidence="4">dW9</strain>
    </source>
</reference>
<evidence type="ECO:0000259" key="2">
    <source>
        <dbReference type="SMART" id="SM00014"/>
    </source>
</evidence>
<feature type="transmembrane region" description="Helical" evidence="1">
    <location>
        <begin position="27"/>
        <end position="49"/>
    </location>
</feature>
<feature type="transmembrane region" description="Helical" evidence="1">
    <location>
        <begin position="150"/>
        <end position="168"/>
    </location>
</feature>
<comment type="caution">
    <text evidence="3">The sequence shown here is derived from an EMBL/GenBank/DDBJ whole genome shotgun (WGS) entry which is preliminary data.</text>
</comment>
<gene>
    <name evidence="3" type="ORF">O9H85_06800</name>
</gene>
<dbReference type="InterPro" id="IPR036938">
    <property type="entry name" value="PAP2/HPO_sf"/>
</dbReference>
<dbReference type="PANTHER" id="PTHR14969">
    <property type="entry name" value="SPHINGOSINE-1-PHOSPHATE PHOSPHOHYDROLASE"/>
    <property type="match status" value="1"/>
</dbReference>
<dbReference type="EMBL" id="JAQAGZ010000004">
    <property type="protein sequence ID" value="MCZ8512138.1"/>
    <property type="molecule type" value="Genomic_DNA"/>
</dbReference>
<evidence type="ECO:0000313" key="3">
    <source>
        <dbReference type="EMBL" id="MCZ8512138.1"/>
    </source>
</evidence>
<dbReference type="Gene3D" id="1.20.144.10">
    <property type="entry name" value="Phosphatidic acid phosphatase type 2/haloperoxidase"/>
    <property type="match status" value="1"/>
</dbReference>
<proteinExistence type="predicted"/>
<evidence type="ECO:0000313" key="4">
    <source>
        <dbReference type="Proteomes" id="UP001527882"/>
    </source>
</evidence>
<dbReference type="Pfam" id="PF01569">
    <property type="entry name" value="PAP2"/>
    <property type="match status" value="1"/>
</dbReference>
<dbReference type="CDD" id="cd03385">
    <property type="entry name" value="PAP2_BcrC_like"/>
    <property type="match status" value="1"/>
</dbReference>
<dbReference type="PANTHER" id="PTHR14969:SF13">
    <property type="entry name" value="AT30094P"/>
    <property type="match status" value="1"/>
</dbReference>
<name>A0ABT4Q5I1_9BACL</name>
<dbReference type="Proteomes" id="UP001527882">
    <property type="component" value="Unassembled WGS sequence"/>
</dbReference>
<feature type="domain" description="Phosphatidic acid phosphatase type 2/haloperoxidase" evidence="2">
    <location>
        <begin position="61"/>
        <end position="165"/>
    </location>
</feature>
<dbReference type="RefSeq" id="WP_269880557.1">
    <property type="nucleotide sequence ID" value="NZ_JAQAGZ010000004.1"/>
</dbReference>
<dbReference type="SMART" id="SM00014">
    <property type="entry name" value="acidPPc"/>
    <property type="match status" value="1"/>
</dbReference>